<protein>
    <submittedName>
        <fullName evidence="1">Uncharacterized protein</fullName>
    </submittedName>
</protein>
<proteinExistence type="predicted"/>
<reference evidence="1" key="1">
    <citation type="submission" date="2020-04" db="EMBL/GenBank/DDBJ databases">
        <authorList>
            <person name="Chiriac C."/>
            <person name="Salcher M."/>
            <person name="Ghai R."/>
            <person name="Kavagutti S V."/>
        </authorList>
    </citation>
    <scope>NUCLEOTIDE SEQUENCE</scope>
</reference>
<dbReference type="EMBL" id="LR796771">
    <property type="protein sequence ID" value="CAB4165500.1"/>
    <property type="molecule type" value="Genomic_DNA"/>
</dbReference>
<name>A0A6J5P0R5_9CAUD</name>
<sequence>MASGVGTTTIDFGATPVANASFTITDASIASSNYVEAFVMIDSTVDNDTDAHQHAAASWKLAALPAAGSFTLYITSLVDLCWGTFKIRYVYA</sequence>
<accession>A0A6J5P0R5</accession>
<evidence type="ECO:0000313" key="1">
    <source>
        <dbReference type="EMBL" id="CAB4165500.1"/>
    </source>
</evidence>
<organism evidence="1">
    <name type="scientific">uncultured Caudovirales phage</name>
    <dbReference type="NCBI Taxonomy" id="2100421"/>
    <lineage>
        <taxon>Viruses</taxon>
        <taxon>Duplodnaviria</taxon>
        <taxon>Heunggongvirae</taxon>
        <taxon>Uroviricota</taxon>
        <taxon>Caudoviricetes</taxon>
        <taxon>Peduoviridae</taxon>
        <taxon>Maltschvirus</taxon>
        <taxon>Maltschvirus maltsch</taxon>
    </lineage>
</organism>
<gene>
    <name evidence="1" type="ORF">UFOVP820_60</name>
</gene>